<dbReference type="InterPro" id="IPR012675">
    <property type="entry name" value="Beta-grasp_dom_sf"/>
</dbReference>
<evidence type="ECO:0000313" key="4">
    <source>
        <dbReference type="EMBL" id="KAK4525003.1"/>
    </source>
</evidence>
<keyword evidence="1" id="KW-0479">Metal-binding</keyword>
<evidence type="ECO:0000259" key="3">
    <source>
        <dbReference type="PROSITE" id="PS51085"/>
    </source>
</evidence>
<keyword evidence="1" id="KW-0001">2Fe-2S</keyword>
<gene>
    <name evidence="4" type="ORF">GAYE_SCF07G2907</name>
</gene>
<name>A0AAV9ICD1_9RHOD</name>
<dbReference type="EMBL" id="JANCYU010000027">
    <property type="protein sequence ID" value="KAK4525003.1"/>
    <property type="molecule type" value="Genomic_DNA"/>
</dbReference>
<comment type="caution">
    <text evidence="4">The sequence shown here is derived from an EMBL/GenBank/DDBJ whole genome shotgun (WGS) entry which is preliminary data.</text>
</comment>
<accession>A0AAV9ICD1</accession>
<evidence type="ECO:0000313" key="5">
    <source>
        <dbReference type="Proteomes" id="UP001300502"/>
    </source>
</evidence>
<feature type="domain" description="2Fe-2S ferredoxin-type" evidence="3">
    <location>
        <begin position="50"/>
        <end position="129"/>
    </location>
</feature>
<keyword evidence="1" id="KW-0408">Iron</keyword>
<organism evidence="4 5">
    <name type="scientific">Galdieria yellowstonensis</name>
    <dbReference type="NCBI Taxonomy" id="3028027"/>
    <lineage>
        <taxon>Eukaryota</taxon>
        <taxon>Rhodophyta</taxon>
        <taxon>Bangiophyceae</taxon>
        <taxon>Galdieriales</taxon>
        <taxon>Galdieriaceae</taxon>
        <taxon>Galdieria</taxon>
    </lineage>
</organism>
<dbReference type="InterPro" id="IPR001041">
    <property type="entry name" value="2Fe-2S_ferredoxin-type"/>
</dbReference>
<dbReference type="InterPro" id="IPR036010">
    <property type="entry name" value="2Fe-2S_ferredoxin-like_sf"/>
</dbReference>
<dbReference type="Gene3D" id="3.10.20.30">
    <property type="match status" value="1"/>
</dbReference>
<evidence type="ECO:0000256" key="1">
    <source>
        <dbReference type="ARBA" id="ARBA00022714"/>
    </source>
</evidence>
<reference evidence="4 5" key="1">
    <citation type="submission" date="2022-07" db="EMBL/GenBank/DDBJ databases">
        <title>Genome-wide signatures of adaptation to extreme environments.</title>
        <authorList>
            <person name="Cho C.H."/>
            <person name="Yoon H.S."/>
        </authorList>
    </citation>
    <scope>NUCLEOTIDE SEQUENCE [LARGE SCALE GENOMIC DNA]</scope>
    <source>
        <strain evidence="4 5">108.79 E11</strain>
    </source>
</reference>
<sequence length="133" mass="14926">MSHEHHIPCFLLLGSSPLYHVLRSWKKTRIAPAKCKPQLVNHVSTSNNQVRVTFLPEKVSVWASPGEPLYKVAERAGVELLFDCCVGDCGSCQVQLMSQHPAKKRMFIRPCIAKVPDRSELILHTVGSDIPPW</sequence>
<dbReference type="PROSITE" id="PS51085">
    <property type="entry name" value="2FE2S_FER_2"/>
    <property type="match status" value="1"/>
</dbReference>
<keyword evidence="2" id="KW-0411">Iron-sulfur</keyword>
<dbReference type="Proteomes" id="UP001300502">
    <property type="component" value="Unassembled WGS sequence"/>
</dbReference>
<dbReference type="SUPFAM" id="SSF54292">
    <property type="entry name" value="2Fe-2S ferredoxin-like"/>
    <property type="match status" value="1"/>
</dbReference>
<dbReference type="CDD" id="cd00207">
    <property type="entry name" value="fer2"/>
    <property type="match status" value="1"/>
</dbReference>
<dbReference type="AlphaFoldDB" id="A0AAV9ICD1"/>
<protein>
    <recommendedName>
        <fullName evidence="3">2Fe-2S ferredoxin-type domain-containing protein</fullName>
    </recommendedName>
</protein>
<evidence type="ECO:0000256" key="2">
    <source>
        <dbReference type="ARBA" id="ARBA00023014"/>
    </source>
</evidence>
<dbReference type="GO" id="GO:0051537">
    <property type="term" value="F:2 iron, 2 sulfur cluster binding"/>
    <property type="evidence" value="ECO:0007669"/>
    <property type="project" value="UniProtKB-KW"/>
</dbReference>
<dbReference type="Pfam" id="PF00111">
    <property type="entry name" value="Fer2"/>
    <property type="match status" value="1"/>
</dbReference>
<keyword evidence="5" id="KW-1185">Reference proteome</keyword>
<proteinExistence type="predicted"/>